<dbReference type="AlphaFoldDB" id="A0A087T5G5"/>
<dbReference type="InterPro" id="IPR024705">
    <property type="entry name" value="Ssp411"/>
</dbReference>
<dbReference type="OrthoDB" id="1923667at2759"/>
<protein>
    <submittedName>
        <fullName evidence="1">Spermatogenesis-associated protein 20</fullName>
    </submittedName>
</protein>
<reference evidence="1 2" key="1">
    <citation type="submission" date="2013-11" db="EMBL/GenBank/DDBJ databases">
        <title>Genome sequencing of Stegodyphus mimosarum.</title>
        <authorList>
            <person name="Bechsgaard J."/>
        </authorList>
    </citation>
    <scope>NUCLEOTIDE SEQUENCE [LARGE SCALE GENOMIC DNA]</scope>
</reference>
<keyword evidence="2" id="KW-1185">Reference proteome</keyword>
<dbReference type="PANTHER" id="PTHR42899">
    <property type="entry name" value="SPERMATOGENESIS-ASSOCIATED PROTEIN 20"/>
    <property type="match status" value="1"/>
</dbReference>
<feature type="non-terminal residue" evidence="1">
    <location>
        <position position="66"/>
    </location>
</feature>
<sequence length="66" mass="7444">MDDKFVTSWNGLMISGFARAAQVLQDSKYSQYAMDAAQFLYKHLYNSETDCLLRSAYKGDHGSVAQ</sequence>
<dbReference type="EMBL" id="KK113506">
    <property type="protein sequence ID" value="KFM60354.1"/>
    <property type="molecule type" value="Genomic_DNA"/>
</dbReference>
<organism evidence="1 2">
    <name type="scientific">Stegodyphus mimosarum</name>
    <name type="common">African social velvet spider</name>
    <dbReference type="NCBI Taxonomy" id="407821"/>
    <lineage>
        <taxon>Eukaryota</taxon>
        <taxon>Metazoa</taxon>
        <taxon>Ecdysozoa</taxon>
        <taxon>Arthropoda</taxon>
        <taxon>Chelicerata</taxon>
        <taxon>Arachnida</taxon>
        <taxon>Araneae</taxon>
        <taxon>Araneomorphae</taxon>
        <taxon>Entelegynae</taxon>
        <taxon>Eresoidea</taxon>
        <taxon>Eresidae</taxon>
        <taxon>Stegodyphus</taxon>
    </lineage>
</organism>
<name>A0A087T5G5_STEMI</name>
<dbReference type="STRING" id="407821.A0A087T5G5"/>
<dbReference type="SUPFAM" id="SSF48208">
    <property type="entry name" value="Six-hairpin glycosidases"/>
    <property type="match status" value="1"/>
</dbReference>
<dbReference type="PANTHER" id="PTHR42899:SF1">
    <property type="entry name" value="SPERMATOGENESIS-ASSOCIATED PROTEIN 20"/>
    <property type="match status" value="1"/>
</dbReference>
<evidence type="ECO:0000313" key="2">
    <source>
        <dbReference type="Proteomes" id="UP000054359"/>
    </source>
</evidence>
<accession>A0A087T5G5</accession>
<dbReference type="Proteomes" id="UP000054359">
    <property type="component" value="Unassembled WGS sequence"/>
</dbReference>
<gene>
    <name evidence="1" type="ORF">X975_08228</name>
</gene>
<proteinExistence type="predicted"/>
<evidence type="ECO:0000313" key="1">
    <source>
        <dbReference type="EMBL" id="KFM60354.1"/>
    </source>
</evidence>
<dbReference type="InterPro" id="IPR008928">
    <property type="entry name" value="6-hairpin_glycosidase_sf"/>
</dbReference>
<dbReference type="GO" id="GO:0005975">
    <property type="term" value="P:carbohydrate metabolic process"/>
    <property type="evidence" value="ECO:0007669"/>
    <property type="project" value="InterPro"/>
</dbReference>